<comment type="caution">
    <text evidence="8">The sequence shown here is derived from an EMBL/GenBank/DDBJ whole genome shotgun (WGS) entry which is preliminary data.</text>
</comment>
<reference evidence="8" key="1">
    <citation type="journal article" date="2020" name="Fungal Divers.">
        <title>Resolving the Mortierellaceae phylogeny through synthesis of multi-gene phylogenetics and phylogenomics.</title>
        <authorList>
            <person name="Vandepol N."/>
            <person name="Liber J."/>
            <person name="Desiro A."/>
            <person name="Na H."/>
            <person name="Kennedy M."/>
            <person name="Barry K."/>
            <person name="Grigoriev I.V."/>
            <person name="Miller A.N."/>
            <person name="O'Donnell K."/>
            <person name="Stajich J.E."/>
            <person name="Bonito G."/>
        </authorList>
    </citation>
    <scope>NUCLEOTIDE SEQUENCE</scope>
    <source>
        <strain evidence="8">NRRL 2591</strain>
    </source>
</reference>
<dbReference type="PANTHER" id="PTHR21496">
    <property type="entry name" value="FERREDOXIN-RELATED"/>
    <property type="match status" value="1"/>
</dbReference>
<comment type="cofactor">
    <cofactor evidence="5">
        <name>[2Fe-2S] cluster</name>
        <dbReference type="ChEBI" id="CHEBI:190135"/>
    </cofactor>
</comment>
<feature type="compositionally biased region" description="Polar residues" evidence="6">
    <location>
        <begin position="33"/>
        <end position="47"/>
    </location>
</feature>
<evidence type="ECO:0000256" key="6">
    <source>
        <dbReference type="SAM" id="MobiDB-lite"/>
    </source>
</evidence>
<feature type="region of interest" description="Disordered" evidence="6">
    <location>
        <begin position="1"/>
        <end position="50"/>
    </location>
</feature>
<keyword evidence="1" id="KW-0001">2Fe-2S</keyword>
<proteinExistence type="predicted"/>
<accession>A0A9P6F3D4</accession>
<dbReference type="Pfam" id="PF00355">
    <property type="entry name" value="Rieske"/>
    <property type="match status" value="1"/>
</dbReference>
<evidence type="ECO:0000256" key="2">
    <source>
        <dbReference type="ARBA" id="ARBA00022723"/>
    </source>
</evidence>
<dbReference type="GO" id="GO:0046872">
    <property type="term" value="F:metal ion binding"/>
    <property type="evidence" value="ECO:0007669"/>
    <property type="project" value="UniProtKB-KW"/>
</dbReference>
<dbReference type="Proteomes" id="UP000723463">
    <property type="component" value="Unassembled WGS sequence"/>
</dbReference>
<dbReference type="InterPro" id="IPR017941">
    <property type="entry name" value="Rieske_2Fe-2S"/>
</dbReference>
<evidence type="ECO:0000259" key="7">
    <source>
        <dbReference type="PROSITE" id="PS51296"/>
    </source>
</evidence>
<keyword evidence="2" id="KW-0479">Metal-binding</keyword>
<evidence type="ECO:0000313" key="8">
    <source>
        <dbReference type="EMBL" id="KAF9541235.1"/>
    </source>
</evidence>
<evidence type="ECO:0000256" key="1">
    <source>
        <dbReference type="ARBA" id="ARBA00022714"/>
    </source>
</evidence>
<gene>
    <name evidence="8" type="ORF">EC957_003311</name>
</gene>
<feature type="compositionally biased region" description="Low complexity" evidence="6">
    <location>
        <begin position="23"/>
        <end position="32"/>
    </location>
</feature>
<evidence type="ECO:0000256" key="4">
    <source>
        <dbReference type="ARBA" id="ARBA00023014"/>
    </source>
</evidence>
<evidence type="ECO:0000256" key="3">
    <source>
        <dbReference type="ARBA" id="ARBA00023004"/>
    </source>
</evidence>
<keyword evidence="3" id="KW-0408">Iron</keyword>
<sequence>MTSTIPTAPDGYIHAGPVSDFLPTTSPSSSASETNGDSGTDNPNDQGTTSVCSAVSAPATTATTTTATEALKASCKTQGEEGQLIKVIEISQPAGRYPPVKRVAVSFFHNKWYAFINICPHQGSALSKGTMTDIEDMGIVWGAGVTCSLHNWTFDASSGQSDSTRFVIDTHDVKEIDGHVFISQKPKNAHIAGQRRDFGGREMN</sequence>
<evidence type="ECO:0000256" key="5">
    <source>
        <dbReference type="ARBA" id="ARBA00034078"/>
    </source>
</evidence>
<dbReference type="InterPro" id="IPR036922">
    <property type="entry name" value="Rieske_2Fe-2S_sf"/>
</dbReference>
<organism evidence="8 9">
    <name type="scientific">Mortierella hygrophila</name>
    <dbReference type="NCBI Taxonomy" id="979708"/>
    <lineage>
        <taxon>Eukaryota</taxon>
        <taxon>Fungi</taxon>
        <taxon>Fungi incertae sedis</taxon>
        <taxon>Mucoromycota</taxon>
        <taxon>Mortierellomycotina</taxon>
        <taxon>Mortierellomycetes</taxon>
        <taxon>Mortierellales</taxon>
        <taxon>Mortierellaceae</taxon>
        <taxon>Mortierella</taxon>
    </lineage>
</organism>
<dbReference type="PANTHER" id="PTHR21496:SF0">
    <property type="entry name" value="RIESKE DOMAIN-CONTAINING PROTEIN"/>
    <property type="match status" value="1"/>
</dbReference>
<dbReference type="GO" id="GO:0051537">
    <property type="term" value="F:2 iron, 2 sulfur cluster binding"/>
    <property type="evidence" value="ECO:0007669"/>
    <property type="project" value="UniProtKB-KW"/>
</dbReference>
<dbReference type="PROSITE" id="PS51296">
    <property type="entry name" value="RIESKE"/>
    <property type="match status" value="1"/>
</dbReference>
<dbReference type="EMBL" id="JAAAXW010000173">
    <property type="protein sequence ID" value="KAF9541235.1"/>
    <property type="molecule type" value="Genomic_DNA"/>
</dbReference>
<evidence type="ECO:0000313" key="9">
    <source>
        <dbReference type="Proteomes" id="UP000723463"/>
    </source>
</evidence>
<name>A0A9P6F3D4_9FUNG</name>
<feature type="domain" description="Rieske" evidence="7">
    <location>
        <begin position="82"/>
        <end position="182"/>
    </location>
</feature>
<dbReference type="Gene3D" id="2.102.10.10">
    <property type="entry name" value="Rieske [2Fe-2S] iron-sulphur domain"/>
    <property type="match status" value="1"/>
</dbReference>
<dbReference type="AlphaFoldDB" id="A0A9P6F3D4"/>
<keyword evidence="9" id="KW-1185">Reference proteome</keyword>
<dbReference type="SUPFAM" id="SSF50022">
    <property type="entry name" value="ISP domain"/>
    <property type="match status" value="1"/>
</dbReference>
<keyword evidence="4" id="KW-0411">Iron-sulfur</keyword>
<protein>
    <recommendedName>
        <fullName evidence="7">Rieske domain-containing protein</fullName>
    </recommendedName>
</protein>